<name>A0AAD4FB06_9PLEO</name>
<proteinExistence type="inferred from homology"/>
<dbReference type="SUPFAM" id="SSF52833">
    <property type="entry name" value="Thioredoxin-like"/>
    <property type="match status" value="1"/>
</dbReference>
<dbReference type="EMBL" id="JAANER010000008">
    <property type="protein sequence ID" value="KAG9186727.1"/>
    <property type="molecule type" value="Genomic_DNA"/>
</dbReference>
<keyword evidence="1" id="KW-0813">Transport</keyword>
<dbReference type="Proteomes" id="UP001199106">
    <property type="component" value="Unassembled WGS sequence"/>
</dbReference>
<dbReference type="InterPro" id="IPR052565">
    <property type="entry name" value="Glutaredoxin-like_YDR286C"/>
</dbReference>
<keyword evidence="3" id="KW-1185">Reference proteome</keyword>
<dbReference type="AlphaFoldDB" id="A0AAD4FB06"/>
<dbReference type="PANTHER" id="PTHR33558">
    <property type="entry name" value="GLUTAREDOXIN-LIKE PROTEIN C5ORF63 HOMOLOG"/>
    <property type="match status" value="1"/>
</dbReference>
<gene>
    <name evidence="2" type="ORF">G6011_09835</name>
</gene>
<dbReference type="InterPro" id="IPR008554">
    <property type="entry name" value="Glutaredoxin-like"/>
</dbReference>
<sequence length="109" mass="12432">MFRASSRLLACRITFFTRTPCGLCDSAKAVVQNVRAKRPFEYEEINVMDSGQETWKSLYEFDTPVIHIDKAEARDTTASALKLMHRFKEDEVMQKMDEAEQSSGNTMSG</sequence>
<evidence type="ECO:0000313" key="2">
    <source>
        <dbReference type="EMBL" id="KAG9186727.1"/>
    </source>
</evidence>
<dbReference type="Pfam" id="PF05768">
    <property type="entry name" value="Glrx-like"/>
    <property type="match status" value="1"/>
</dbReference>
<comment type="caution">
    <text evidence="2">The sequence shown here is derived from an EMBL/GenBank/DDBJ whole genome shotgun (WGS) entry which is preliminary data.</text>
</comment>
<comment type="similarity">
    <text evidence="1">Belongs to the glutaredoxin family.</text>
</comment>
<evidence type="ECO:0000313" key="3">
    <source>
        <dbReference type="Proteomes" id="UP001199106"/>
    </source>
</evidence>
<dbReference type="Gene3D" id="3.40.30.10">
    <property type="entry name" value="Glutaredoxin"/>
    <property type="match status" value="1"/>
</dbReference>
<dbReference type="PANTHER" id="PTHR33558:SF1">
    <property type="entry name" value="GLUTAREDOXIN-LIKE PROTEIN C5ORF63 HOMOLOG"/>
    <property type="match status" value="1"/>
</dbReference>
<evidence type="ECO:0000256" key="1">
    <source>
        <dbReference type="RuleBase" id="RU363082"/>
    </source>
</evidence>
<protein>
    <recommendedName>
        <fullName evidence="1">Glutaredoxin-like protein</fullName>
    </recommendedName>
</protein>
<reference evidence="2" key="1">
    <citation type="submission" date="2021-07" db="EMBL/GenBank/DDBJ databases">
        <title>Genome Resource of American Ginseng Black Spot Pathogen Alternaria panax.</title>
        <authorList>
            <person name="Qiu C."/>
            <person name="Wang W."/>
            <person name="Liu Z."/>
        </authorList>
    </citation>
    <scope>NUCLEOTIDE SEQUENCE</scope>
    <source>
        <strain evidence="2">BNCC115425</strain>
    </source>
</reference>
<organism evidence="2 3">
    <name type="scientific">Alternaria panax</name>
    <dbReference type="NCBI Taxonomy" id="48097"/>
    <lineage>
        <taxon>Eukaryota</taxon>
        <taxon>Fungi</taxon>
        <taxon>Dikarya</taxon>
        <taxon>Ascomycota</taxon>
        <taxon>Pezizomycotina</taxon>
        <taxon>Dothideomycetes</taxon>
        <taxon>Pleosporomycetidae</taxon>
        <taxon>Pleosporales</taxon>
        <taxon>Pleosporineae</taxon>
        <taxon>Pleosporaceae</taxon>
        <taxon>Alternaria</taxon>
        <taxon>Alternaria sect. Panax</taxon>
    </lineage>
</organism>
<dbReference type="InterPro" id="IPR036249">
    <property type="entry name" value="Thioredoxin-like_sf"/>
</dbReference>
<keyword evidence="1" id="KW-0249">Electron transport</keyword>
<accession>A0AAD4FB06</accession>